<keyword evidence="6" id="KW-0255">Endonuclease</keyword>
<dbReference type="Pfam" id="PF17917">
    <property type="entry name" value="RT_RNaseH"/>
    <property type="match status" value="1"/>
</dbReference>
<sequence>MEQYISQVLEQGEGDEWKTAFSTSTGHYQYLVLPYGLATAPSIFQAHINEVLREYLGRSVIPYIDDIPIYSSSWNQHVQDVWVMLQTLLSNLLYCKVETCEFHYREAGQVDSRGGKVFRGATFITAPVLQQPNLEKPFVVEVDASDTGVGAVLSQRTSERGGFKPVAYFSWKLSLAEWNHGLGDHKLLAMKSAFEDWGHWLEGVRHPFTVYTDHKNLEYLQTNKETKC</sequence>
<evidence type="ECO:0000256" key="8">
    <source>
        <dbReference type="ARBA" id="ARBA00022918"/>
    </source>
</evidence>
<evidence type="ECO:0000256" key="3">
    <source>
        <dbReference type="ARBA" id="ARBA00022679"/>
    </source>
</evidence>
<dbReference type="GO" id="GO:0003964">
    <property type="term" value="F:RNA-directed DNA polymerase activity"/>
    <property type="evidence" value="ECO:0007669"/>
    <property type="project" value="UniProtKB-KW"/>
</dbReference>
<organism evidence="10 11">
    <name type="scientific">Electrophorus voltai</name>
    <dbReference type="NCBI Taxonomy" id="2609070"/>
    <lineage>
        <taxon>Eukaryota</taxon>
        <taxon>Metazoa</taxon>
        <taxon>Chordata</taxon>
        <taxon>Craniata</taxon>
        <taxon>Vertebrata</taxon>
        <taxon>Euteleostomi</taxon>
        <taxon>Actinopterygii</taxon>
        <taxon>Neopterygii</taxon>
        <taxon>Teleostei</taxon>
        <taxon>Ostariophysi</taxon>
        <taxon>Gymnotiformes</taxon>
        <taxon>Gymnotoidei</taxon>
        <taxon>Gymnotidae</taxon>
        <taxon>Electrophorus</taxon>
    </lineage>
</organism>
<keyword evidence="8" id="KW-0695">RNA-directed DNA polymerase</keyword>
<dbReference type="Pfam" id="PF00078">
    <property type="entry name" value="RVT_1"/>
    <property type="match status" value="1"/>
</dbReference>
<dbReference type="EC" id="3.1.26.4" evidence="2"/>
<dbReference type="PANTHER" id="PTHR37984">
    <property type="entry name" value="PROTEIN CBG26694"/>
    <property type="match status" value="1"/>
</dbReference>
<dbReference type="InterPro" id="IPR043502">
    <property type="entry name" value="DNA/RNA_pol_sf"/>
</dbReference>
<proteinExistence type="inferred from homology"/>
<name>A0AAD9DN32_9TELE</name>
<evidence type="ECO:0000256" key="5">
    <source>
        <dbReference type="ARBA" id="ARBA00022722"/>
    </source>
</evidence>
<protein>
    <recommendedName>
        <fullName evidence="2">ribonuclease H</fullName>
        <ecNumber evidence="2">3.1.26.4</ecNumber>
    </recommendedName>
</protein>
<evidence type="ECO:0000256" key="7">
    <source>
        <dbReference type="ARBA" id="ARBA00022801"/>
    </source>
</evidence>
<dbReference type="Proteomes" id="UP001239994">
    <property type="component" value="Unassembled WGS sequence"/>
</dbReference>
<dbReference type="GO" id="GO:0004523">
    <property type="term" value="F:RNA-DNA hybrid ribonuclease activity"/>
    <property type="evidence" value="ECO:0007669"/>
    <property type="project" value="UniProtKB-EC"/>
</dbReference>
<dbReference type="CDD" id="cd09274">
    <property type="entry name" value="RNase_HI_RT_Ty3"/>
    <property type="match status" value="1"/>
</dbReference>
<keyword evidence="4" id="KW-0548">Nucleotidyltransferase</keyword>
<dbReference type="InterPro" id="IPR050951">
    <property type="entry name" value="Retrovirus_Pol_polyprotein"/>
</dbReference>
<evidence type="ECO:0000256" key="4">
    <source>
        <dbReference type="ARBA" id="ARBA00022695"/>
    </source>
</evidence>
<feature type="domain" description="Reverse transcriptase" evidence="9">
    <location>
        <begin position="1"/>
        <end position="123"/>
    </location>
</feature>
<dbReference type="CDD" id="cd01647">
    <property type="entry name" value="RT_LTR"/>
    <property type="match status" value="1"/>
</dbReference>
<comment type="similarity">
    <text evidence="1">Belongs to the beta type-B retroviral polymerase family. HERV class-II K(HML-2) pol subfamily.</text>
</comment>
<keyword evidence="11" id="KW-1185">Reference proteome</keyword>
<dbReference type="Gene3D" id="3.30.70.270">
    <property type="match status" value="1"/>
</dbReference>
<dbReference type="AlphaFoldDB" id="A0AAD9DN32"/>
<dbReference type="EMBL" id="JAROKS010000022">
    <property type="protein sequence ID" value="KAK1788775.1"/>
    <property type="molecule type" value="Genomic_DNA"/>
</dbReference>
<keyword evidence="3" id="KW-0808">Transferase</keyword>
<comment type="caution">
    <text evidence="10">The sequence shown here is derived from an EMBL/GenBank/DDBJ whole genome shotgun (WGS) entry which is preliminary data.</text>
</comment>
<dbReference type="SUPFAM" id="SSF56672">
    <property type="entry name" value="DNA/RNA polymerases"/>
    <property type="match status" value="1"/>
</dbReference>
<gene>
    <name evidence="10" type="ORF">P4O66_002583</name>
</gene>
<evidence type="ECO:0000313" key="11">
    <source>
        <dbReference type="Proteomes" id="UP001239994"/>
    </source>
</evidence>
<dbReference type="InterPro" id="IPR000477">
    <property type="entry name" value="RT_dom"/>
</dbReference>
<evidence type="ECO:0000256" key="6">
    <source>
        <dbReference type="ARBA" id="ARBA00022759"/>
    </source>
</evidence>
<evidence type="ECO:0000259" key="9">
    <source>
        <dbReference type="PROSITE" id="PS50878"/>
    </source>
</evidence>
<dbReference type="InterPro" id="IPR043128">
    <property type="entry name" value="Rev_trsase/Diguanyl_cyclase"/>
</dbReference>
<dbReference type="PANTHER" id="PTHR37984:SF5">
    <property type="entry name" value="PROTEIN NYNRIN-LIKE"/>
    <property type="match status" value="1"/>
</dbReference>
<keyword evidence="7" id="KW-0378">Hydrolase</keyword>
<dbReference type="PROSITE" id="PS50878">
    <property type="entry name" value="RT_POL"/>
    <property type="match status" value="1"/>
</dbReference>
<dbReference type="Gene3D" id="3.10.20.370">
    <property type="match status" value="1"/>
</dbReference>
<accession>A0AAD9DN32</accession>
<reference evidence="10" key="1">
    <citation type="submission" date="2023-03" db="EMBL/GenBank/DDBJ databases">
        <title>Electrophorus voltai genome.</title>
        <authorList>
            <person name="Bian C."/>
        </authorList>
    </citation>
    <scope>NUCLEOTIDE SEQUENCE</scope>
    <source>
        <strain evidence="10">CB-2022</strain>
        <tissue evidence="10">Muscle</tissue>
    </source>
</reference>
<keyword evidence="5" id="KW-0540">Nuclease</keyword>
<evidence type="ECO:0000256" key="1">
    <source>
        <dbReference type="ARBA" id="ARBA00010879"/>
    </source>
</evidence>
<evidence type="ECO:0000313" key="10">
    <source>
        <dbReference type="EMBL" id="KAK1788775.1"/>
    </source>
</evidence>
<dbReference type="InterPro" id="IPR041373">
    <property type="entry name" value="RT_RNaseH"/>
</dbReference>
<evidence type="ECO:0000256" key="2">
    <source>
        <dbReference type="ARBA" id="ARBA00012180"/>
    </source>
</evidence>